<evidence type="ECO:0000256" key="16">
    <source>
        <dbReference type="PIRSR" id="PIRSR600760-2"/>
    </source>
</evidence>
<dbReference type="GO" id="GO:0008254">
    <property type="term" value="F:3'-nucleotidase activity"/>
    <property type="evidence" value="ECO:0007669"/>
    <property type="project" value="TreeGrafter"/>
</dbReference>
<dbReference type="PANTHER" id="PTHR43028">
    <property type="entry name" value="3'(2'),5'-BISPHOSPHATE NUCLEOTIDASE 1"/>
    <property type="match status" value="1"/>
</dbReference>
<dbReference type="OrthoDB" id="1608002at2759"/>
<name>A0A0L0DQM3_THETB</name>
<evidence type="ECO:0000256" key="1">
    <source>
        <dbReference type="ARBA" id="ARBA00001033"/>
    </source>
</evidence>
<evidence type="ECO:0000313" key="18">
    <source>
        <dbReference type="Proteomes" id="UP000054408"/>
    </source>
</evidence>
<dbReference type="Gene3D" id="3.30.540.10">
    <property type="entry name" value="Fructose-1,6-Bisphosphatase, subunit A, domain 1"/>
    <property type="match status" value="1"/>
</dbReference>
<comment type="similarity">
    <text evidence="6">Belongs to the inositol monophosphatase superfamily.</text>
</comment>
<sequence length="581" mass="61578">MVMFLFMASFRSHSPYAVEHVGTPGSANYAVWVTDAASGKRISAWHDVWLIPSVATASSHVVNFVNEIPRATRAKYETQTTVAGNPIVQDRNDGGELRSYTYGETFFNYGGIPQTWEDPNVMDVESGAGGDGDPLDVIELGASPLRVGAVTPIKVLGALPMLDQDEIDWKVIAVAVDDPAASRWHSINDVEPRLMAGITDWLVNYKTTDGKPKNVLGAPISSAEAMALIHDCHAQWRALRRGHAPPGKLWTGVPSSAARVPYATILAAAVHAAESAGDVIAAVHTSKALATVTKGTTDEGVVDPLTLADLASHTIITSTLADLWPALVVVSEEDDPDPDAAAAVADLLAAATPRPLDLHLFDDHDPGFLHAAPLDRLTVWVDPLDATKEFTEDLLEYVTVMVTVADAGRPVAACIHQVFADSAAPDQPHVTSAASRASRTVWALSGAATPGGHAESVLSPQPRVIVSRSHPGQLTEPLDALHASKIAAGGSGFKALAVWDGHADIYLHRTAIKLWDIAAPDALFTLNDGTFIGWSGARFDYSEPDAYLTHNGVLASFAPTKRLLAALDGIEPGSAKSHPKS</sequence>
<dbReference type="eggNOG" id="KOG1626">
    <property type="taxonomic scope" value="Eukaryota"/>
</dbReference>
<keyword evidence="13" id="KW-1133">Transmembrane helix</keyword>
<dbReference type="EMBL" id="GL349482">
    <property type="protein sequence ID" value="KNC53733.1"/>
    <property type="molecule type" value="Genomic_DNA"/>
</dbReference>
<dbReference type="Gene3D" id="3.40.190.80">
    <property type="match status" value="1"/>
</dbReference>
<dbReference type="PROSITE" id="PS00387">
    <property type="entry name" value="PPASE"/>
    <property type="match status" value="1"/>
</dbReference>
<dbReference type="AlphaFoldDB" id="A0A0L0DQM3"/>
<evidence type="ECO:0000256" key="10">
    <source>
        <dbReference type="ARBA" id="ARBA00022723"/>
    </source>
</evidence>
<dbReference type="InterPro" id="IPR036649">
    <property type="entry name" value="Pyrophosphatase_sf"/>
</dbReference>
<comment type="pathway">
    <text evidence="4">Polyol metabolism; myo-inositol biosynthesis; myo-inositol from D-glucose 6-phosphate: step 2/2.</text>
</comment>
<keyword evidence="14" id="KW-0472">Membrane</keyword>
<dbReference type="GeneID" id="25567904"/>
<proteinExistence type="inferred from homology"/>
<comment type="catalytic activity">
    <reaction evidence="1">
        <text>a myo-inositol phosphate + H2O = myo-inositol + phosphate</text>
        <dbReference type="Rhea" id="RHEA:24056"/>
        <dbReference type="ChEBI" id="CHEBI:15377"/>
        <dbReference type="ChEBI" id="CHEBI:17268"/>
        <dbReference type="ChEBI" id="CHEBI:43474"/>
        <dbReference type="ChEBI" id="CHEBI:84139"/>
        <dbReference type="EC" id="3.1.3.25"/>
    </reaction>
</comment>
<feature type="binding site" evidence="16">
    <location>
        <position position="332"/>
    </location>
    <ligand>
        <name>Mg(2+)</name>
        <dbReference type="ChEBI" id="CHEBI:18420"/>
        <label>1</label>
        <note>catalytic</note>
    </ligand>
</feature>
<evidence type="ECO:0000256" key="7">
    <source>
        <dbReference type="ARBA" id="ARBA00012146"/>
    </source>
</evidence>
<evidence type="ECO:0000256" key="13">
    <source>
        <dbReference type="ARBA" id="ARBA00022989"/>
    </source>
</evidence>
<dbReference type="EC" id="3.1.3.25" evidence="8"/>
<evidence type="ECO:0000256" key="5">
    <source>
        <dbReference type="ARBA" id="ARBA00006220"/>
    </source>
</evidence>
<evidence type="ECO:0000256" key="2">
    <source>
        <dbReference type="ARBA" id="ARBA00001946"/>
    </source>
</evidence>
<evidence type="ECO:0000256" key="14">
    <source>
        <dbReference type="ARBA" id="ARBA00023136"/>
    </source>
</evidence>
<gene>
    <name evidence="17" type="ORF">AMSG_09446</name>
</gene>
<dbReference type="InterPro" id="IPR050725">
    <property type="entry name" value="CysQ/Inositol_MonoPase"/>
</dbReference>
<keyword evidence="10 16" id="KW-0479">Metal-binding</keyword>
<comment type="similarity">
    <text evidence="5">Belongs to the PPase family.</text>
</comment>
<evidence type="ECO:0000256" key="6">
    <source>
        <dbReference type="ARBA" id="ARBA00009759"/>
    </source>
</evidence>
<dbReference type="PANTHER" id="PTHR43028:SF4">
    <property type="entry name" value="INOSITOL MONOPHOSPHATASE 3"/>
    <property type="match status" value="1"/>
</dbReference>
<dbReference type="Gene3D" id="3.90.80.10">
    <property type="entry name" value="Inorganic pyrophosphatase"/>
    <property type="match status" value="1"/>
</dbReference>
<evidence type="ECO:0000256" key="8">
    <source>
        <dbReference type="ARBA" id="ARBA00013106"/>
    </source>
</evidence>
<dbReference type="Proteomes" id="UP000054408">
    <property type="component" value="Unassembled WGS sequence"/>
</dbReference>
<feature type="binding site" evidence="16">
    <location>
        <position position="384"/>
    </location>
    <ligand>
        <name>Mg(2+)</name>
        <dbReference type="ChEBI" id="CHEBI:18420"/>
        <label>1</label>
        <note>catalytic</note>
    </ligand>
</feature>
<keyword evidence="12 16" id="KW-0460">Magnesium</keyword>
<dbReference type="GO" id="GO:0006796">
    <property type="term" value="P:phosphate-containing compound metabolic process"/>
    <property type="evidence" value="ECO:0007669"/>
    <property type="project" value="InterPro"/>
</dbReference>
<dbReference type="GO" id="GO:0016020">
    <property type="term" value="C:membrane"/>
    <property type="evidence" value="ECO:0007669"/>
    <property type="project" value="UniProtKB-SubCell"/>
</dbReference>
<evidence type="ECO:0000256" key="3">
    <source>
        <dbReference type="ARBA" id="ARBA00004167"/>
    </source>
</evidence>
<reference evidence="17 18" key="1">
    <citation type="submission" date="2010-05" db="EMBL/GenBank/DDBJ databases">
        <title>The Genome Sequence of Thecamonas trahens ATCC 50062.</title>
        <authorList>
            <consortium name="The Broad Institute Genome Sequencing Platform"/>
            <person name="Russ C."/>
            <person name="Cuomo C."/>
            <person name="Shea T."/>
            <person name="Young S.K."/>
            <person name="Zeng Q."/>
            <person name="Koehrsen M."/>
            <person name="Haas B."/>
            <person name="Borodovsky M."/>
            <person name="Guigo R."/>
            <person name="Alvarado L."/>
            <person name="Berlin A."/>
            <person name="Bochicchio J."/>
            <person name="Borenstein D."/>
            <person name="Chapman S."/>
            <person name="Chen Z."/>
            <person name="Freedman E."/>
            <person name="Gellesch M."/>
            <person name="Goldberg J."/>
            <person name="Griggs A."/>
            <person name="Gujja S."/>
            <person name="Heilman E."/>
            <person name="Heiman D."/>
            <person name="Hepburn T."/>
            <person name="Howarth C."/>
            <person name="Jen D."/>
            <person name="Larson L."/>
            <person name="Mehta T."/>
            <person name="Park D."/>
            <person name="Pearson M."/>
            <person name="Roberts A."/>
            <person name="Saif S."/>
            <person name="Shenoy N."/>
            <person name="Sisk P."/>
            <person name="Stolte C."/>
            <person name="Sykes S."/>
            <person name="Thomson T."/>
            <person name="Walk T."/>
            <person name="White J."/>
            <person name="Yandava C."/>
            <person name="Burger G."/>
            <person name="Gray M.W."/>
            <person name="Holland P.W.H."/>
            <person name="King N."/>
            <person name="Lang F.B.F."/>
            <person name="Roger A.J."/>
            <person name="Ruiz-Trillo I."/>
            <person name="Lander E."/>
            <person name="Nusbaum C."/>
        </authorList>
    </citation>
    <scope>NUCLEOTIDE SEQUENCE [LARGE SCALE GENOMIC DNA]</scope>
    <source>
        <strain evidence="17 18">ATCC 50062</strain>
    </source>
</reference>
<keyword evidence="11" id="KW-0378">Hydrolase</keyword>
<dbReference type="GO" id="GO:0052834">
    <property type="term" value="F:inositol monophosphate phosphatase activity"/>
    <property type="evidence" value="ECO:0007669"/>
    <property type="project" value="UniProtKB-EC"/>
</dbReference>
<keyword evidence="9" id="KW-0812">Transmembrane</keyword>
<dbReference type="Pfam" id="PF00719">
    <property type="entry name" value="Pyrophosphatase"/>
    <property type="match status" value="1"/>
</dbReference>
<organism evidence="17 18">
    <name type="scientific">Thecamonas trahens ATCC 50062</name>
    <dbReference type="NCBI Taxonomy" id="461836"/>
    <lineage>
        <taxon>Eukaryota</taxon>
        <taxon>Apusozoa</taxon>
        <taxon>Apusomonadida</taxon>
        <taxon>Apusomonadidae</taxon>
        <taxon>Thecamonas</taxon>
    </lineage>
</organism>
<dbReference type="FunFam" id="3.30.540.10:FF:000012">
    <property type="entry name" value="Blast:Putative inositol monophosphatase 3"/>
    <property type="match status" value="1"/>
</dbReference>
<dbReference type="Pfam" id="PF00459">
    <property type="entry name" value="Inositol_P"/>
    <property type="match status" value="1"/>
</dbReference>
<evidence type="ECO:0000256" key="12">
    <source>
        <dbReference type="ARBA" id="ARBA00022842"/>
    </source>
</evidence>
<dbReference type="STRING" id="461836.A0A0L0DQM3"/>
<dbReference type="GO" id="GO:0012505">
    <property type="term" value="C:endomembrane system"/>
    <property type="evidence" value="ECO:0007669"/>
    <property type="project" value="TreeGrafter"/>
</dbReference>
<dbReference type="CDD" id="cd00412">
    <property type="entry name" value="pyrophosphatase"/>
    <property type="match status" value="1"/>
</dbReference>
<keyword evidence="18" id="KW-1185">Reference proteome</keyword>
<comment type="cofactor">
    <cofactor evidence="2 16">
        <name>Mg(2+)</name>
        <dbReference type="ChEBI" id="CHEBI:18420"/>
    </cofactor>
</comment>
<evidence type="ECO:0000256" key="11">
    <source>
        <dbReference type="ARBA" id="ARBA00022801"/>
    </source>
</evidence>
<dbReference type="GO" id="GO:0000287">
    <property type="term" value="F:magnesium ion binding"/>
    <property type="evidence" value="ECO:0007669"/>
    <property type="project" value="InterPro"/>
</dbReference>
<evidence type="ECO:0000313" key="17">
    <source>
        <dbReference type="EMBL" id="KNC53733.1"/>
    </source>
</evidence>
<dbReference type="InterPro" id="IPR008162">
    <property type="entry name" value="Pyrophosphatase"/>
</dbReference>
<dbReference type="EC" id="3.6.1.1" evidence="7"/>
<dbReference type="SUPFAM" id="SSF56655">
    <property type="entry name" value="Carbohydrate phosphatase"/>
    <property type="match status" value="1"/>
</dbReference>
<protein>
    <recommendedName>
        <fullName evidence="15">Myo-inositol monophosphatase A3</fullName>
        <ecNumber evidence="8">3.1.3.25</ecNumber>
        <ecNumber evidence="7">3.6.1.1</ecNumber>
    </recommendedName>
</protein>
<dbReference type="RefSeq" id="XP_013754296.1">
    <property type="nucleotide sequence ID" value="XM_013898842.1"/>
</dbReference>
<accession>A0A0L0DQM3</accession>
<feature type="binding site" evidence="16">
    <location>
        <position position="516"/>
    </location>
    <ligand>
        <name>Mg(2+)</name>
        <dbReference type="ChEBI" id="CHEBI:18420"/>
        <label>1</label>
        <note>catalytic</note>
    </ligand>
</feature>
<feature type="binding site" evidence="16">
    <location>
        <position position="382"/>
    </location>
    <ligand>
        <name>Mg(2+)</name>
        <dbReference type="ChEBI" id="CHEBI:18420"/>
        <label>1</label>
        <note>catalytic</note>
    </ligand>
</feature>
<dbReference type="SUPFAM" id="SSF50324">
    <property type="entry name" value="Inorganic pyrophosphatase"/>
    <property type="match status" value="1"/>
</dbReference>
<evidence type="ECO:0000256" key="4">
    <source>
        <dbReference type="ARBA" id="ARBA00005152"/>
    </source>
</evidence>
<evidence type="ECO:0000256" key="9">
    <source>
        <dbReference type="ARBA" id="ARBA00022692"/>
    </source>
</evidence>
<comment type="subcellular location">
    <subcellularLocation>
        <location evidence="3">Membrane</location>
        <topology evidence="3">Single-pass membrane protein</topology>
    </subcellularLocation>
</comment>
<dbReference type="InterPro" id="IPR000760">
    <property type="entry name" value="Inositol_monophosphatase-like"/>
</dbReference>
<feature type="binding site" evidence="16">
    <location>
        <position position="385"/>
    </location>
    <ligand>
        <name>Mg(2+)</name>
        <dbReference type="ChEBI" id="CHEBI:18420"/>
        <label>1</label>
        <note>catalytic</note>
    </ligand>
</feature>
<dbReference type="GO" id="GO:0005737">
    <property type="term" value="C:cytoplasm"/>
    <property type="evidence" value="ECO:0007669"/>
    <property type="project" value="InterPro"/>
</dbReference>
<feature type="non-terminal residue" evidence="17">
    <location>
        <position position="1"/>
    </location>
</feature>
<dbReference type="eggNOG" id="KOG3853">
    <property type="taxonomic scope" value="Eukaryota"/>
</dbReference>
<dbReference type="GO" id="GO:0004427">
    <property type="term" value="F:inorganic diphosphate phosphatase activity"/>
    <property type="evidence" value="ECO:0007669"/>
    <property type="project" value="UniProtKB-EC"/>
</dbReference>
<evidence type="ECO:0000256" key="15">
    <source>
        <dbReference type="ARBA" id="ARBA00042119"/>
    </source>
</evidence>